<evidence type="ECO:0000313" key="2">
    <source>
        <dbReference type="EMBL" id="MDM0043859.1"/>
    </source>
</evidence>
<keyword evidence="3" id="KW-1185">Reference proteome</keyword>
<proteinExistence type="predicted"/>
<sequence>MTLFRSIKTVAIAWVSLAALSTQVGTAWAQQAAPAPSLPASNGADAPWRNVTPEPGIVVSGDSGSPAPAVGYPLPAPAYVTPPPVYVAPAPVYVAPAVYPRPWGWGWGGYGYGYAPPGISLNLGYTYHRR</sequence>
<evidence type="ECO:0000256" key="1">
    <source>
        <dbReference type="SAM" id="SignalP"/>
    </source>
</evidence>
<organism evidence="2 3">
    <name type="scientific">Variovorax dokdonensis</name>
    <dbReference type="NCBI Taxonomy" id="344883"/>
    <lineage>
        <taxon>Bacteria</taxon>
        <taxon>Pseudomonadati</taxon>
        <taxon>Pseudomonadota</taxon>
        <taxon>Betaproteobacteria</taxon>
        <taxon>Burkholderiales</taxon>
        <taxon>Comamonadaceae</taxon>
        <taxon>Variovorax</taxon>
    </lineage>
</organism>
<reference evidence="2" key="1">
    <citation type="submission" date="2023-06" db="EMBL/GenBank/DDBJ databases">
        <authorList>
            <person name="Jiang Y."/>
            <person name="Liu Q."/>
        </authorList>
    </citation>
    <scope>NUCLEOTIDE SEQUENCE</scope>
    <source>
        <strain evidence="2">CGMCC 1.12089</strain>
    </source>
</reference>
<feature type="signal peptide" evidence="1">
    <location>
        <begin position="1"/>
        <end position="29"/>
    </location>
</feature>
<evidence type="ECO:0008006" key="4">
    <source>
        <dbReference type="Google" id="ProtNLM"/>
    </source>
</evidence>
<evidence type="ECO:0000313" key="3">
    <source>
        <dbReference type="Proteomes" id="UP001174908"/>
    </source>
</evidence>
<feature type="chain" id="PRO_5046627431" description="PXPV repeat-containing protein" evidence="1">
    <location>
        <begin position="30"/>
        <end position="130"/>
    </location>
</feature>
<gene>
    <name evidence="2" type="ORF">QTH91_05130</name>
</gene>
<name>A0ABT7N7D8_9BURK</name>
<dbReference type="EMBL" id="JASZYV010000001">
    <property type="protein sequence ID" value="MDM0043859.1"/>
    <property type="molecule type" value="Genomic_DNA"/>
</dbReference>
<keyword evidence="1" id="KW-0732">Signal</keyword>
<dbReference type="Proteomes" id="UP001174908">
    <property type="component" value="Unassembled WGS sequence"/>
</dbReference>
<dbReference type="RefSeq" id="WP_286658935.1">
    <property type="nucleotide sequence ID" value="NZ_JASZYV010000001.1"/>
</dbReference>
<comment type="caution">
    <text evidence="2">The sequence shown here is derived from an EMBL/GenBank/DDBJ whole genome shotgun (WGS) entry which is preliminary data.</text>
</comment>
<accession>A0ABT7N7D8</accession>
<protein>
    <recommendedName>
        <fullName evidence="4">PXPV repeat-containing protein</fullName>
    </recommendedName>
</protein>